<dbReference type="EMBL" id="JAPUBN010000011">
    <property type="protein sequence ID" value="MCZ2720839.1"/>
    <property type="molecule type" value="Genomic_DNA"/>
</dbReference>
<comment type="caution">
    <text evidence="2">The sequence shown here is derived from an EMBL/GenBank/DDBJ whole genome shotgun (WGS) entry which is preliminary data.</text>
</comment>
<dbReference type="PANTHER" id="PTHR47572:SF5">
    <property type="entry name" value="BLR2277 PROTEIN"/>
    <property type="match status" value="1"/>
</dbReference>
<dbReference type="InterPro" id="IPR013658">
    <property type="entry name" value="SGL"/>
</dbReference>
<evidence type="ECO:0000313" key="3">
    <source>
        <dbReference type="Proteomes" id="UP001149719"/>
    </source>
</evidence>
<dbReference type="SUPFAM" id="SSF63829">
    <property type="entry name" value="Calcium-dependent phosphotriesterase"/>
    <property type="match status" value="1"/>
</dbReference>
<sequence length="331" mass="36716">MFRLDRIRFLGEDLNRPECVLTTSNGRIYCSDWNGGVAIIEKNGHQFSILATDCSFDLKPNGISLLDNGDFLIAHLGNEDGGVYRLSSNGQLTPFLTEINGEPLPPTNYVHLDFQGRIWITVSTRTKPRAEAYRSTIQDGFIILVDQGKARIVADHLGYTNECIVSPDGKYLYVNETFSRRLTRFTVAENGDLNDKTTITTFGKGIYPDGLVFDQEGAFWITSIVSNQVIRVAADGQSQETMLIDVDEDHLTWVEEAFQNHSMGRPHLDNVKSQVLKNISSLAFGGDDHKTLYLGCLLGHQVATLTQDCAGLAPSHWNFTGPSEPKLSIGE</sequence>
<dbReference type="Gene3D" id="2.120.10.30">
    <property type="entry name" value="TolB, C-terminal domain"/>
    <property type="match status" value="1"/>
</dbReference>
<dbReference type="InterPro" id="IPR011042">
    <property type="entry name" value="6-blade_b-propeller_TolB-like"/>
</dbReference>
<dbReference type="Pfam" id="PF08450">
    <property type="entry name" value="SGL"/>
    <property type="match status" value="1"/>
</dbReference>
<protein>
    <submittedName>
        <fullName evidence="2">SMP-30/gluconolactonase/LRE family protein</fullName>
    </submittedName>
</protein>
<accession>A0ABT4JTB3</accession>
<gene>
    <name evidence="2" type="ORF">O1D97_04070</name>
</gene>
<dbReference type="RefSeq" id="WP_269123042.1">
    <property type="nucleotide sequence ID" value="NZ_JAPUBN010000011.1"/>
</dbReference>
<keyword evidence="3" id="KW-1185">Reference proteome</keyword>
<dbReference type="InterPro" id="IPR051262">
    <property type="entry name" value="SMP-30/CGR1_Lactonase"/>
</dbReference>
<organism evidence="2 3">
    <name type="scientific">Marinomonas phaeophyticola</name>
    <dbReference type="NCBI Taxonomy" id="3004091"/>
    <lineage>
        <taxon>Bacteria</taxon>
        <taxon>Pseudomonadati</taxon>
        <taxon>Pseudomonadota</taxon>
        <taxon>Gammaproteobacteria</taxon>
        <taxon>Oceanospirillales</taxon>
        <taxon>Oceanospirillaceae</taxon>
        <taxon>Marinomonas</taxon>
    </lineage>
</organism>
<feature type="domain" description="SMP-30/Gluconolactonase/LRE-like region" evidence="1">
    <location>
        <begin position="54"/>
        <end position="242"/>
    </location>
</feature>
<evidence type="ECO:0000259" key="1">
    <source>
        <dbReference type="Pfam" id="PF08450"/>
    </source>
</evidence>
<reference evidence="2" key="1">
    <citation type="submission" date="2022-12" db="EMBL/GenBank/DDBJ databases">
        <title>Marinomonas 15G1-11 sp. nov, isolated from marine algae.</title>
        <authorList>
            <person name="Butt M."/>
            <person name="Choi D.G."/>
            <person name="Kim J.M."/>
            <person name="Lee J.K."/>
            <person name="Baek J.H."/>
            <person name="Jeon C.O."/>
        </authorList>
    </citation>
    <scope>NUCLEOTIDE SEQUENCE</scope>
    <source>
        <strain evidence="2">15G1-11</strain>
    </source>
</reference>
<proteinExistence type="predicted"/>
<dbReference type="PANTHER" id="PTHR47572">
    <property type="entry name" value="LIPOPROTEIN-RELATED"/>
    <property type="match status" value="1"/>
</dbReference>
<name>A0ABT4JTB3_9GAMM</name>
<evidence type="ECO:0000313" key="2">
    <source>
        <dbReference type="EMBL" id="MCZ2720839.1"/>
    </source>
</evidence>
<dbReference type="Proteomes" id="UP001149719">
    <property type="component" value="Unassembled WGS sequence"/>
</dbReference>